<evidence type="ECO:0000313" key="1">
    <source>
        <dbReference type="EMBL" id="CAD8117138.1"/>
    </source>
</evidence>
<protein>
    <submittedName>
        <fullName evidence="1">Uncharacterized protein</fullName>
    </submittedName>
</protein>
<dbReference type="AlphaFoldDB" id="A0A8S1QM93"/>
<organism evidence="1 2">
    <name type="scientific">Paramecium sonneborni</name>
    <dbReference type="NCBI Taxonomy" id="65129"/>
    <lineage>
        <taxon>Eukaryota</taxon>
        <taxon>Sar</taxon>
        <taxon>Alveolata</taxon>
        <taxon>Ciliophora</taxon>
        <taxon>Intramacronucleata</taxon>
        <taxon>Oligohymenophorea</taxon>
        <taxon>Peniculida</taxon>
        <taxon>Parameciidae</taxon>
        <taxon>Paramecium</taxon>
    </lineage>
</organism>
<evidence type="ECO:0000313" key="2">
    <source>
        <dbReference type="Proteomes" id="UP000692954"/>
    </source>
</evidence>
<proteinExistence type="predicted"/>
<gene>
    <name evidence="1" type="ORF">PSON_ATCC_30995.1.T1130024</name>
</gene>
<name>A0A8S1QM93_9CILI</name>
<comment type="caution">
    <text evidence="1">The sequence shown here is derived from an EMBL/GenBank/DDBJ whole genome shotgun (WGS) entry which is preliminary data.</text>
</comment>
<dbReference type="EMBL" id="CAJJDN010000113">
    <property type="protein sequence ID" value="CAD8117138.1"/>
    <property type="molecule type" value="Genomic_DNA"/>
</dbReference>
<dbReference type="Proteomes" id="UP000692954">
    <property type="component" value="Unassembled WGS sequence"/>
</dbReference>
<accession>A0A8S1QM93</accession>
<reference evidence="1" key="1">
    <citation type="submission" date="2021-01" db="EMBL/GenBank/DDBJ databases">
        <authorList>
            <consortium name="Genoscope - CEA"/>
            <person name="William W."/>
        </authorList>
    </citation>
    <scope>NUCLEOTIDE SEQUENCE</scope>
</reference>
<sequence length="153" mass="18973">MLKQEETYEQQEQQEFSREYEKTALSICELNHRLIQIENQYFQESRQQHNRIDVDFRKYLSQFSIIKKKDHNIEQIQKIFNRLCAEYDLILQKEGRERREYRKMLIKLQRIQKKAWNLNLDKREDIKQVCNAYEIPDKILDEIAQTIKNYNRE</sequence>
<dbReference type="OrthoDB" id="303980at2759"/>
<keyword evidence="2" id="KW-1185">Reference proteome</keyword>